<reference evidence="1" key="2">
    <citation type="journal article" date="2020" name="Nat. Commun.">
        <title>Large-scale genome sequencing of mycorrhizal fungi provides insights into the early evolution of symbiotic traits.</title>
        <authorList>
            <person name="Miyauchi S."/>
            <person name="Kiss E."/>
            <person name="Kuo A."/>
            <person name="Drula E."/>
            <person name="Kohler A."/>
            <person name="Sanchez-Garcia M."/>
            <person name="Morin E."/>
            <person name="Andreopoulos B."/>
            <person name="Barry K.W."/>
            <person name="Bonito G."/>
            <person name="Buee M."/>
            <person name="Carver A."/>
            <person name="Chen C."/>
            <person name="Cichocki N."/>
            <person name="Clum A."/>
            <person name="Culley D."/>
            <person name="Crous P.W."/>
            <person name="Fauchery L."/>
            <person name="Girlanda M."/>
            <person name="Hayes R.D."/>
            <person name="Keri Z."/>
            <person name="LaButti K."/>
            <person name="Lipzen A."/>
            <person name="Lombard V."/>
            <person name="Magnuson J."/>
            <person name="Maillard F."/>
            <person name="Murat C."/>
            <person name="Nolan M."/>
            <person name="Ohm R.A."/>
            <person name="Pangilinan J."/>
            <person name="Pereira M.F."/>
            <person name="Perotto S."/>
            <person name="Peter M."/>
            <person name="Pfister S."/>
            <person name="Riley R."/>
            <person name="Sitrit Y."/>
            <person name="Stielow J.B."/>
            <person name="Szollosi G."/>
            <person name="Zifcakova L."/>
            <person name="Stursova M."/>
            <person name="Spatafora J.W."/>
            <person name="Tedersoo L."/>
            <person name="Vaario L.M."/>
            <person name="Yamada A."/>
            <person name="Yan M."/>
            <person name="Wang P."/>
            <person name="Xu J."/>
            <person name="Bruns T."/>
            <person name="Baldrian P."/>
            <person name="Vilgalys R."/>
            <person name="Dunand C."/>
            <person name="Henrissat B."/>
            <person name="Grigoriev I.V."/>
            <person name="Hibbett D."/>
            <person name="Nagy L.G."/>
            <person name="Martin F.M."/>
        </authorList>
    </citation>
    <scope>NUCLEOTIDE SEQUENCE</scope>
    <source>
        <strain evidence="1">P2</strain>
    </source>
</reference>
<comment type="caution">
    <text evidence="1">The sequence shown here is derived from an EMBL/GenBank/DDBJ whole genome shotgun (WGS) entry which is preliminary data.</text>
</comment>
<accession>A0ACB6ZUQ4</accession>
<keyword evidence="2" id="KW-1185">Reference proteome</keyword>
<dbReference type="Proteomes" id="UP000886501">
    <property type="component" value="Unassembled WGS sequence"/>
</dbReference>
<proteinExistence type="predicted"/>
<reference evidence="1" key="1">
    <citation type="submission" date="2019-10" db="EMBL/GenBank/DDBJ databases">
        <authorList>
            <consortium name="DOE Joint Genome Institute"/>
            <person name="Kuo A."/>
            <person name="Miyauchi S."/>
            <person name="Kiss E."/>
            <person name="Drula E."/>
            <person name="Kohler A."/>
            <person name="Sanchez-Garcia M."/>
            <person name="Andreopoulos B."/>
            <person name="Barry K.W."/>
            <person name="Bonito G."/>
            <person name="Buee M."/>
            <person name="Carver A."/>
            <person name="Chen C."/>
            <person name="Cichocki N."/>
            <person name="Clum A."/>
            <person name="Culley D."/>
            <person name="Crous P.W."/>
            <person name="Fauchery L."/>
            <person name="Girlanda M."/>
            <person name="Hayes R."/>
            <person name="Keri Z."/>
            <person name="Labutti K."/>
            <person name="Lipzen A."/>
            <person name="Lombard V."/>
            <person name="Magnuson J."/>
            <person name="Maillard F."/>
            <person name="Morin E."/>
            <person name="Murat C."/>
            <person name="Nolan M."/>
            <person name="Ohm R."/>
            <person name="Pangilinan J."/>
            <person name="Pereira M."/>
            <person name="Perotto S."/>
            <person name="Peter M."/>
            <person name="Riley R."/>
            <person name="Sitrit Y."/>
            <person name="Stielow B."/>
            <person name="Szollosi G."/>
            <person name="Zifcakova L."/>
            <person name="Stursova M."/>
            <person name="Spatafora J.W."/>
            <person name="Tedersoo L."/>
            <person name="Vaario L.-M."/>
            <person name="Yamada A."/>
            <person name="Yan M."/>
            <person name="Wang P."/>
            <person name="Xu J."/>
            <person name="Bruns T."/>
            <person name="Baldrian P."/>
            <person name="Vilgalys R."/>
            <person name="Henrissat B."/>
            <person name="Grigoriev I.V."/>
            <person name="Hibbett D."/>
            <person name="Nagy L.G."/>
            <person name="Martin F.M."/>
        </authorList>
    </citation>
    <scope>NUCLEOTIDE SEQUENCE</scope>
    <source>
        <strain evidence="1">P2</strain>
    </source>
</reference>
<sequence>MENVPDYIFYWDFIPLSCEHQQKKHELEGTPDPFPSLSGHTGPPPQELDTGSHDDFPSLSSLSVSPVASTQTQPTTSVWGARPRIKPSGVTESFTLQDIDLSSAGRDGRPVTLSEVTRGIIQKFKVKIEASTNHRKETTFYLKSESQKELDKAKKALVAVCSPVITLIVYAPASTISAIIGNKGATLRHIRERTGARVDIPPKDGLTPAPSNAALATNGTTPLASGAATSLVIEQDEQEANVPITIRAARPLAEEARLLINEIIASRTSKLTQKIRYIPPHILPFLTHSTFEAAAEGREVRTLANTAAREITVTGDREGVTRVVEAIKSTVESLETVLTSVSMNFTKRQHRLLTGEAAEEIMAQSKCAVIVPKPEDPSEAVMVWGGGKDLPNGLTALIAKANSVHIHEFPLPGPIQTSKNILTYILHVKFTETLTTAHSGLSVFTPPPALWDSATTLNLELSGSKDIVDEAIRQTSELIGKLNGATKDINVDWTVHKIIYHKNVKKLKQFHDTHNVLVFFPPESLEQSSLLLVYDPNSPSASPSPLDKSKNLEDVANEVLRMAGDVADVKSQLIEVEKKWHSAVIGKSGTTLNAIIGEDATLSIKFATDTGEATHDFILVRGVASEVDRATKEIKAIVEKAKNDEIDNSFSTEFEIDQEYVGRVVGVRGTQINKIRDSLGVVIHFDQEPESAKESSKKKKEKAPQKSRIIGRQENVGEAKKRILNQVERYADETSEILKIPRQYHSSLIGQNGKYVTRLEDKYGVKIIFPRETTESEGKTRESLTPDEVLVKGGKEGVAGARTELLDALEFEKENDHTAKFTVPTRAIARILGKGGASINDIKGNTGAQIDVDKSSEIEATITVRGTKQGIKEAQALIQEIASSVTEETTADIMIENRFHRSLIGAGGQGLKDLIVRCGGPTEPKLQAGLVRFPRQGEPSDDVRLRGEPKLVQKIKAELESAVAALRDQVVLGVDVPAVQHRALIGRGGQHLKELQNKYSVMVQFPGSRSYYQTGEPENAAELVGADPVNVVRVSGPRVAVEKAIDELKVGLTFVLPRIWEQSHIREPGSELVTAVILVPAKYHHAVTQQGNIFRTLRQFGANVEHSNVPTKAAVPTPPHGAASARIDETGEDEGGIQWNVVVNYSEGEEGDVEWIVKARDQGGLDRACKTIEEAIEHAKTMTHVGFLTMPDRSIFPRIVGSRGANVSRLRAETGADIIVSREDSSIVVTGESYFLLCVLGLLISARPPGSEEAVEAAKEAILAIKNGERRSGRD</sequence>
<dbReference type="EMBL" id="MU117965">
    <property type="protein sequence ID" value="KAF9653203.1"/>
    <property type="molecule type" value="Genomic_DNA"/>
</dbReference>
<name>A0ACB6ZUQ4_THEGA</name>
<evidence type="ECO:0000313" key="2">
    <source>
        <dbReference type="Proteomes" id="UP000886501"/>
    </source>
</evidence>
<protein>
    <submittedName>
        <fullName evidence="1">SCP160 protein</fullName>
    </submittedName>
</protein>
<gene>
    <name evidence="1" type="ORF">BDM02DRAFT_3087772</name>
</gene>
<organism evidence="1 2">
    <name type="scientific">Thelephora ganbajun</name>
    <name type="common">Ganba fungus</name>
    <dbReference type="NCBI Taxonomy" id="370292"/>
    <lineage>
        <taxon>Eukaryota</taxon>
        <taxon>Fungi</taxon>
        <taxon>Dikarya</taxon>
        <taxon>Basidiomycota</taxon>
        <taxon>Agaricomycotina</taxon>
        <taxon>Agaricomycetes</taxon>
        <taxon>Thelephorales</taxon>
        <taxon>Thelephoraceae</taxon>
        <taxon>Thelephora</taxon>
    </lineage>
</organism>
<evidence type="ECO:0000313" key="1">
    <source>
        <dbReference type="EMBL" id="KAF9653203.1"/>
    </source>
</evidence>